<organism evidence="2 3">
    <name type="scientific">Marasmius crinis-equi</name>
    <dbReference type="NCBI Taxonomy" id="585013"/>
    <lineage>
        <taxon>Eukaryota</taxon>
        <taxon>Fungi</taxon>
        <taxon>Dikarya</taxon>
        <taxon>Basidiomycota</taxon>
        <taxon>Agaricomycotina</taxon>
        <taxon>Agaricomycetes</taxon>
        <taxon>Agaricomycetidae</taxon>
        <taxon>Agaricales</taxon>
        <taxon>Marasmiineae</taxon>
        <taxon>Marasmiaceae</taxon>
        <taxon>Marasmius</taxon>
    </lineage>
</organism>
<name>A0ABR3EIP6_9AGAR</name>
<keyword evidence="3" id="KW-1185">Reference proteome</keyword>
<feature type="compositionally biased region" description="Acidic residues" evidence="1">
    <location>
        <begin position="13"/>
        <end position="27"/>
    </location>
</feature>
<feature type="compositionally biased region" description="Low complexity" evidence="1">
    <location>
        <begin position="28"/>
        <end position="39"/>
    </location>
</feature>
<dbReference type="EMBL" id="JBAHYK010004607">
    <property type="protein sequence ID" value="KAL0562749.1"/>
    <property type="molecule type" value="Genomic_DNA"/>
</dbReference>
<sequence>MAFRFVFLADSSDNSDDDCSDLDDDDGNNSGDVDNVNNNGEGQAQPTSDKPPKKKVRVANGKARKSTRQTV</sequence>
<evidence type="ECO:0000256" key="1">
    <source>
        <dbReference type="SAM" id="MobiDB-lite"/>
    </source>
</evidence>
<evidence type="ECO:0000313" key="2">
    <source>
        <dbReference type="EMBL" id="KAL0562749.1"/>
    </source>
</evidence>
<proteinExistence type="predicted"/>
<reference evidence="2 3" key="1">
    <citation type="submission" date="2024-02" db="EMBL/GenBank/DDBJ databases">
        <title>A draft genome for the cacao thread blight pathogen Marasmius crinis-equi.</title>
        <authorList>
            <person name="Cohen S.P."/>
            <person name="Baruah I.K."/>
            <person name="Amoako-Attah I."/>
            <person name="Bukari Y."/>
            <person name="Meinhardt L.W."/>
            <person name="Bailey B.A."/>
        </authorList>
    </citation>
    <scope>NUCLEOTIDE SEQUENCE [LARGE SCALE GENOMIC DNA]</scope>
    <source>
        <strain evidence="2 3">GH-76</strain>
    </source>
</reference>
<accession>A0ABR3EIP6</accession>
<gene>
    <name evidence="2" type="ORF">V5O48_019330</name>
</gene>
<dbReference type="Proteomes" id="UP001465976">
    <property type="component" value="Unassembled WGS sequence"/>
</dbReference>
<feature type="non-terminal residue" evidence="2">
    <location>
        <position position="71"/>
    </location>
</feature>
<feature type="compositionally biased region" description="Basic residues" evidence="1">
    <location>
        <begin position="52"/>
        <end position="71"/>
    </location>
</feature>
<feature type="region of interest" description="Disordered" evidence="1">
    <location>
        <begin position="10"/>
        <end position="71"/>
    </location>
</feature>
<protein>
    <submittedName>
        <fullName evidence="2">Uncharacterized protein</fullName>
    </submittedName>
</protein>
<comment type="caution">
    <text evidence="2">The sequence shown here is derived from an EMBL/GenBank/DDBJ whole genome shotgun (WGS) entry which is preliminary data.</text>
</comment>
<evidence type="ECO:0000313" key="3">
    <source>
        <dbReference type="Proteomes" id="UP001465976"/>
    </source>
</evidence>